<dbReference type="Proteomes" id="UP000217265">
    <property type="component" value="Chromosome"/>
</dbReference>
<keyword evidence="3" id="KW-1185">Reference proteome</keyword>
<gene>
    <name evidence="2" type="ORF">CMV30_06820</name>
</gene>
<protein>
    <submittedName>
        <fullName evidence="2">Uncharacterized protein</fullName>
    </submittedName>
</protein>
<reference evidence="2 3" key="1">
    <citation type="submission" date="2017-09" db="EMBL/GenBank/DDBJ databases">
        <title>Complete genome sequence of Verrucomicrobial strain HZ-65, isolated from freshwater.</title>
        <authorList>
            <person name="Choi A."/>
        </authorList>
    </citation>
    <scope>NUCLEOTIDE SEQUENCE [LARGE SCALE GENOMIC DNA]</scope>
    <source>
        <strain evidence="2 3">HZ-65</strain>
    </source>
</reference>
<dbReference type="OrthoDB" id="9824485at2"/>
<accession>A0A290Q5Z0</accession>
<proteinExistence type="predicted"/>
<keyword evidence="1" id="KW-0175">Coiled coil</keyword>
<evidence type="ECO:0000256" key="1">
    <source>
        <dbReference type="SAM" id="Coils"/>
    </source>
</evidence>
<dbReference type="AlphaFoldDB" id="A0A290Q5Z0"/>
<evidence type="ECO:0000313" key="2">
    <source>
        <dbReference type="EMBL" id="ATC63687.1"/>
    </source>
</evidence>
<dbReference type="EMBL" id="CP023344">
    <property type="protein sequence ID" value="ATC63687.1"/>
    <property type="molecule type" value="Genomic_DNA"/>
</dbReference>
<name>A0A290Q5Z0_9BACT</name>
<organism evidence="2 3">
    <name type="scientific">Nibricoccus aquaticus</name>
    <dbReference type="NCBI Taxonomy" id="2576891"/>
    <lineage>
        <taxon>Bacteria</taxon>
        <taxon>Pseudomonadati</taxon>
        <taxon>Verrucomicrobiota</taxon>
        <taxon>Opitutia</taxon>
        <taxon>Opitutales</taxon>
        <taxon>Opitutaceae</taxon>
        <taxon>Nibricoccus</taxon>
    </lineage>
</organism>
<feature type="coiled-coil region" evidence="1">
    <location>
        <begin position="177"/>
        <end position="204"/>
    </location>
</feature>
<dbReference type="RefSeq" id="WP_096055319.1">
    <property type="nucleotide sequence ID" value="NZ_CP023344.1"/>
</dbReference>
<dbReference type="KEGG" id="vbh:CMV30_06820"/>
<evidence type="ECO:0000313" key="3">
    <source>
        <dbReference type="Proteomes" id="UP000217265"/>
    </source>
</evidence>
<sequence>MTLLAAQPMPDTTPFADLPPVIVAMLRDEATLSVAINVLDDSRRDNLTRTEEINARKPSFGGLLSSKKDREDYHAALKNVQLQLASIDALRSRANLARERIQPILRVALVQHLGASDPAHRQGLRASRFHEHWHRCHAVVGDRVKGFLRDLREAQAAFAEDARTARARPSSNATWKLTTVRSAAAELERALNDLNATAAEHAAAVANTPFAASSLPVVEPWHCIQRIDNIGVRTMPEAAAEAAKMLAEFNDVKKPALETLEGRYQAAAVEHAHLAETSLRARWSELLVYAETHLVTDAELEPALADIERRLLDSETARLNSQLDQQAFRHEP</sequence>